<dbReference type="KEGG" id="mno:Mnod_6984"/>
<gene>
    <name evidence="1" type="ordered locus">Mnod_6984</name>
</gene>
<dbReference type="EMBL" id="CP001349">
    <property type="protein sequence ID" value="ACL61726.1"/>
    <property type="molecule type" value="Genomic_DNA"/>
</dbReference>
<proteinExistence type="predicted"/>
<reference evidence="1 2" key="1">
    <citation type="submission" date="2009-01" db="EMBL/GenBank/DDBJ databases">
        <title>Complete sequence of chromosome of Methylobacterium nodulans ORS 2060.</title>
        <authorList>
            <consortium name="US DOE Joint Genome Institute"/>
            <person name="Lucas S."/>
            <person name="Copeland A."/>
            <person name="Lapidus A."/>
            <person name="Glavina del Rio T."/>
            <person name="Dalin E."/>
            <person name="Tice H."/>
            <person name="Bruce D."/>
            <person name="Goodwin L."/>
            <person name="Pitluck S."/>
            <person name="Sims D."/>
            <person name="Brettin T."/>
            <person name="Detter J.C."/>
            <person name="Han C."/>
            <person name="Larimer F."/>
            <person name="Land M."/>
            <person name="Hauser L."/>
            <person name="Kyrpides N."/>
            <person name="Ivanova N."/>
            <person name="Marx C.J."/>
            <person name="Richardson P."/>
        </authorList>
    </citation>
    <scope>NUCLEOTIDE SEQUENCE [LARGE SCALE GENOMIC DNA]</scope>
    <source>
        <strain evidence="2">LMG 21967 / CNCM I-2342 / ORS 2060</strain>
    </source>
</reference>
<name>B8IIT1_METNO</name>
<sequence length="174" mass="18793">MRKILALDLSVASTGWALGSPDGDPAFGHYTLPSTGNDIGKLLAAFQDWLSLKIAGEDIAIVVFEAPILTPGKTHITTARKLMCLAGVTELVCHQAEIRCIEENIQTNKKRFAGHGRADKETMMHVARRYGWDVQRDDEADALALWVGGVCTFAKAHAGRFLAGPLGARPLRAA</sequence>
<keyword evidence="2" id="KW-1185">Reference proteome</keyword>
<organism evidence="1 2">
    <name type="scientific">Methylobacterium nodulans (strain LMG 21967 / CNCM I-2342 / ORS 2060)</name>
    <dbReference type="NCBI Taxonomy" id="460265"/>
    <lineage>
        <taxon>Bacteria</taxon>
        <taxon>Pseudomonadati</taxon>
        <taxon>Pseudomonadota</taxon>
        <taxon>Alphaproteobacteria</taxon>
        <taxon>Hyphomicrobiales</taxon>
        <taxon>Methylobacteriaceae</taxon>
        <taxon>Methylobacterium</taxon>
    </lineage>
</organism>
<dbReference type="Proteomes" id="UP000008207">
    <property type="component" value="Chromosome"/>
</dbReference>
<protein>
    <submittedName>
        <fullName evidence="1">Putative bacteriophage-related protein</fullName>
    </submittedName>
</protein>
<dbReference type="InterPro" id="IPR036397">
    <property type="entry name" value="RNaseH_sf"/>
</dbReference>
<accession>B8IIT1</accession>
<dbReference type="STRING" id="460265.Mnod_6984"/>
<dbReference type="OrthoDB" id="7304852at2"/>
<dbReference type="AlphaFoldDB" id="B8IIT1"/>
<dbReference type="GO" id="GO:0003676">
    <property type="term" value="F:nucleic acid binding"/>
    <property type="evidence" value="ECO:0007669"/>
    <property type="project" value="InterPro"/>
</dbReference>
<evidence type="ECO:0000313" key="1">
    <source>
        <dbReference type="EMBL" id="ACL61726.1"/>
    </source>
</evidence>
<dbReference type="HOGENOM" id="CLU_1538527_0_0_5"/>
<dbReference type="Gene3D" id="3.30.420.10">
    <property type="entry name" value="Ribonuclease H-like superfamily/Ribonuclease H"/>
    <property type="match status" value="1"/>
</dbReference>
<evidence type="ECO:0000313" key="2">
    <source>
        <dbReference type="Proteomes" id="UP000008207"/>
    </source>
</evidence>
<dbReference type="SUPFAM" id="SSF53098">
    <property type="entry name" value="Ribonuclease H-like"/>
    <property type="match status" value="1"/>
</dbReference>
<dbReference type="InterPro" id="IPR012337">
    <property type="entry name" value="RNaseH-like_sf"/>
</dbReference>
<dbReference type="eggNOG" id="COG0817">
    <property type="taxonomic scope" value="Bacteria"/>
</dbReference>
<dbReference type="RefSeq" id="WP_015933289.1">
    <property type="nucleotide sequence ID" value="NC_011894.1"/>
</dbReference>